<reference evidence="2" key="1">
    <citation type="submission" date="2023-06" db="EMBL/GenBank/DDBJ databases">
        <title>Genome-scale phylogeny and comparative genomics of the fungal order Sordariales.</title>
        <authorList>
            <consortium name="Lawrence Berkeley National Laboratory"/>
            <person name="Hensen N."/>
            <person name="Bonometti L."/>
            <person name="Westerberg I."/>
            <person name="Brannstrom I.O."/>
            <person name="Guillou S."/>
            <person name="Cros-Aarteil S."/>
            <person name="Calhoun S."/>
            <person name="Haridas S."/>
            <person name="Kuo A."/>
            <person name="Mondo S."/>
            <person name="Pangilinan J."/>
            <person name="Riley R."/>
            <person name="Labutti K."/>
            <person name="Andreopoulos B."/>
            <person name="Lipzen A."/>
            <person name="Chen C."/>
            <person name="Yanf M."/>
            <person name="Daum C."/>
            <person name="Ng V."/>
            <person name="Clum A."/>
            <person name="Steindorff A."/>
            <person name="Ohm R."/>
            <person name="Martin F."/>
            <person name="Silar P."/>
            <person name="Natvig D."/>
            <person name="Lalanne C."/>
            <person name="Gautier V."/>
            <person name="Ament-Velasquez S.L."/>
            <person name="Kruys A."/>
            <person name="Hutchinson M.I."/>
            <person name="Powell A.J."/>
            <person name="Barry K."/>
            <person name="Miller A.N."/>
            <person name="Grigoriev I.V."/>
            <person name="Debuchy R."/>
            <person name="Gladieux P."/>
            <person name="Thoren M.H."/>
            <person name="Johannesson H."/>
        </authorList>
    </citation>
    <scope>NUCLEOTIDE SEQUENCE</scope>
    <source>
        <strain evidence="2">CBS 540.89</strain>
    </source>
</reference>
<organism evidence="2 3">
    <name type="scientific">Apiosordaria backusii</name>
    <dbReference type="NCBI Taxonomy" id="314023"/>
    <lineage>
        <taxon>Eukaryota</taxon>
        <taxon>Fungi</taxon>
        <taxon>Dikarya</taxon>
        <taxon>Ascomycota</taxon>
        <taxon>Pezizomycotina</taxon>
        <taxon>Sordariomycetes</taxon>
        <taxon>Sordariomycetidae</taxon>
        <taxon>Sordariales</taxon>
        <taxon>Lasiosphaeriaceae</taxon>
        <taxon>Apiosordaria</taxon>
    </lineage>
</organism>
<evidence type="ECO:0000313" key="3">
    <source>
        <dbReference type="Proteomes" id="UP001172159"/>
    </source>
</evidence>
<accession>A0AA40BK79</accession>
<proteinExistence type="predicted"/>
<evidence type="ECO:0000256" key="1">
    <source>
        <dbReference type="SAM" id="MobiDB-lite"/>
    </source>
</evidence>
<gene>
    <name evidence="2" type="ORF">B0T21DRAFT_451750</name>
</gene>
<dbReference type="AlphaFoldDB" id="A0AA40BK79"/>
<sequence length="98" mass="11676">MGINSDLTDAILDSNFDKIRKSKSASAWAIDTFRTSWEFLEGLDGSSSSTPTWRNAPWRNRRNGRYRWRGYLQPQAQRRPEYDRAQHRENQRQAQHYD</sequence>
<protein>
    <submittedName>
        <fullName evidence="2">Uncharacterized protein</fullName>
    </submittedName>
</protein>
<name>A0AA40BK79_9PEZI</name>
<feature type="region of interest" description="Disordered" evidence="1">
    <location>
        <begin position="69"/>
        <end position="98"/>
    </location>
</feature>
<dbReference type="Proteomes" id="UP001172159">
    <property type="component" value="Unassembled WGS sequence"/>
</dbReference>
<evidence type="ECO:0000313" key="2">
    <source>
        <dbReference type="EMBL" id="KAK0735677.1"/>
    </source>
</evidence>
<keyword evidence="3" id="KW-1185">Reference proteome</keyword>
<dbReference type="EMBL" id="JAUKTV010000007">
    <property type="protein sequence ID" value="KAK0735677.1"/>
    <property type="molecule type" value="Genomic_DNA"/>
</dbReference>
<feature type="compositionally biased region" description="Basic and acidic residues" evidence="1">
    <location>
        <begin position="78"/>
        <end position="98"/>
    </location>
</feature>
<comment type="caution">
    <text evidence="2">The sequence shown here is derived from an EMBL/GenBank/DDBJ whole genome shotgun (WGS) entry which is preliminary data.</text>
</comment>